<protein>
    <submittedName>
        <fullName evidence="1">Uncharacterized protein</fullName>
    </submittedName>
</protein>
<evidence type="ECO:0000313" key="1">
    <source>
        <dbReference type="EMBL" id="KAL2054041.1"/>
    </source>
</evidence>
<keyword evidence="2" id="KW-1185">Reference proteome</keyword>
<organism evidence="1 2">
    <name type="scientific">Lepraria finkii</name>
    <dbReference type="NCBI Taxonomy" id="1340010"/>
    <lineage>
        <taxon>Eukaryota</taxon>
        <taxon>Fungi</taxon>
        <taxon>Dikarya</taxon>
        <taxon>Ascomycota</taxon>
        <taxon>Pezizomycotina</taxon>
        <taxon>Lecanoromycetes</taxon>
        <taxon>OSLEUM clade</taxon>
        <taxon>Lecanoromycetidae</taxon>
        <taxon>Lecanorales</taxon>
        <taxon>Lecanorineae</taxon>
        <taxon>Stereocaulaceae</taxon>
        <taxon>Lepraria</taxon>
    </lineage>
</organism>
<evidence type="ECO:0000313" key="2">
    <source>
        <dbReference type="Proteomes" id="UP001590951"/>
    </source>
</evidence>
<reference evidence="1 2" key="1">
    <citation type="submission" date="2024-09" db="EMBL/GenBank/DDBJ databases">
        <title>Rethinking Asexuality: The Enigmatic Case of Functional Sexual Genes in Lepraria (Stereocaulaceae).</title>
        <authorList>
            <person name="Doellman M."/>
            <person name="Sun Y."/>
            <person name="Barcenas-Pena A."/>
            <person name="Lumbsch H.T."/>
            <person name="Grewe F."/>
        </authorList>
    </citation>
    <scope>NUCLEOTIDE SEQUENCE [LARGE SCALE GENOMIC DNA]</scope>
    <source>
        <strain evidence="1 2">Grewe 0041</strain>
    </source>
</reference>
<sequence>MATTKSAVIESKKRKRALNIHDLKKLFDTKPDDYEIAWNELKHIIELHERAQQNVLSLAPSTLSLADARQIFNLRQVKDVLWAAINELPVPQYLSDNIDRILAITSETHQKNEEFSRTIIDQILISALYEENNTQTTQHGASSQPEDPAVLELQHETQIQRHVTYEGETRLLSGYADYTIWYESQKRSTLATNLIIIEAKKIYSTDTCLGQLAAYMGVVHAYRKDEQKQDCIIYGAASDGLSFRFCRIDNEGNWSQSRLLEWKSGTRAGYTRCSDH</sequence>
<gene>
    <name evidence="1" type="ORF">ABVK25_005580</name>
</gene>
<dbReference type="EMBL" id="JBHFEH010000017">
    <property type="protein sequence ID" value="KAL2054041.1"/>
    <property type="molecule type" value="Genomic_DNA"/>
</dbReference>
<proteinExistence type="predicted"/>
<accession>A0ABR4B861</accession>
<name>A0ABR4B861_9LECA</name>
<dbReference type="Proteomes" id="UP001590951">
    <property type="component" value="Unassembled WGS sequence"/>
</dbReference>
<comment type="caution">
    <text evidence="1">The sequence shown here is derived from an EMBL/GenBank/DDBJ whole genome shotgun (WGS) entry which is preliminary data.</text>
</comment>